<proteinExistence type="predicted"/>
<comment type="caution">
    <text evidence="1">The sequence shown here is derived from an EMBL/GenBank/DDBJ whole genome shotgun (WGS) entry which is preliminary data.</text>
</comment>
<dbReference type="InterPro" id="IPR038070">
    <property type="entry name" value="Rv2632c-like_sf"/>
</dbReference>
<dbReference type="OrthoDB" id="4828144at2"/>
<organism evidence="1 2">
    <name type="scientific">Nonomuraea polychroma</name>
    <dbReference type="NCBI Taxonomy" id="46176"/>
    <lineage>
        <taxon>Bacteria</taxon>
        <taxon>Bacillati</taxon>
        <taxon>Actinomycetota</taxon>
        <taxon>Actinomycetes</taxon>
        <taxon>Streptosporangiales</taxon>
        <taxon>Streptosporangiaceae</taxon>
        <taxon>Nonomuraea</taxon>
    </lineage>
</organism>
<dbReference type="InterPro" id="IPR015057">
    <property type="entry name" value="Rv2632c-like"/>
</dbReference>
<dbReference type="Proteomes" id="UP000284824">
    <property type="component" value="Unassembled WGS sequence"/>
</dbReference>
<evidence type="ECO:0000313" key="1">
    <source>
        <dbReference type="EMBL" id="RVX44128.1"/>
    </source>
</evidence>
<dbReference type="EMBL" id="SAUN01000001">
    <property type="protein sequence ID" value="RVX44128.1"/>
    <property type="molecule type" value="Genomic_DNA"/>
</dbReference>
<sequence>MEYKQWNIQIWISEDDADALTTATAVLFTPDGKRHESVAHARRNPIDRPVPGIGDELAAGRALSELASKLIEDGAKDVAQMAGTAGRAGAL</sequence>
<dbReference type="RefSeq" id="WP_127935954.1">
    <property type="nucleotide sequence ID" value="NZ_JBNJMQ010000001.1"/>
</dbReference>
<name>A0A438MET4_9ACTN</name>
<evidence type="ECO:0000313" key="2">
    <source>
        <dbReference type="Proteomes" id="UP000284824"/>
    </source>
</evidence>
<accession>A0A438MET4</accession>
<dbReference type="SUPFAM" id="SSF143212">
    <property type="entry name" value="Rv2632c-like"/>
    <property type="match status" value="1"/>
</dbReference>
<reference evidence="1 2" key="1">
    <citation type="submission" date="2019-01" db="EMBL/GenBank/DDBJ databases">
        <title>Sequencing the genomes of 1000 actinobacteria strains.</title>
        <authorList>
            <person name="Klenk H.-P."/>
        </authorList>
    </citation>
    <scope>NUCLEOTIDE SEQUENCE [LARGE SCALE GENOMIC DNA]</scope>
    <source>
        <strain evidence="1 2">DSM 43925</strain>
    </source>
</reference>
<keyword evidence="2" id="KW-1185">Reference proteome</keyword>
<gene>
    <name evidence="1" type="ORF">EDD27_6851</name>
</gene>
<protein>
    <submittedName>
        <fullName evidence="1">Uncharacterized protein DUF1876</fullName>
    </submittedName>
</protein>
<dbReference type="AlphaFoldDB" id="A0A438MET4"/>
<dbReference type="Pfam" id="PF08962">
    <property type="entry name" value="Rv2632c-like"/>
    <property type="match status" value="1"/>
</dbReference>
<dbReference type="Gene3D" id="3.30.160.240">
    <property type="entry name" value="Rv1738"/>
    <property type="match status" value="1"/>
</dbReference>